<keyword evidence="5 8" id="KW-1133">Transmembrane helix</keyword>
<feature type="transmembrane region" description="Helical" evidence="8">
    <location>
        <begin position="79"/>
        <end position="98"/>
    </location>
</feature>
<dbReference type="EMBL" id="JAUBDI010000016">
    <property type="protein sequence ID" value="MDW0114412.1"/>
    <property type="molecule type" value="Genomic_DNA"/>
</dbReference>
<dbReference type="Gene3D" id="1.20.1730.10">
    <property type="entry name" value="Sodium/glucose cotransporter"/>
    <property type="match status" value="1"/>
</dbReference>
<feature type="transmembrane region" description="Helical" evidence="8">
    <location>
        <begin position="295"/>
        <end position="322"/>
    </location>
</feature>
<keyword evidence="4 8" id="KW-0812">Transmembrane</keyword>
<evidence type="ECO:0000256" key="8">
    <source>
        <dbReference type="SAM" id="Phobius"/>
    </source>
</evidence>
<keyword evidence="10" id="KW-1185">Reference proteome</keyword>
<dbReference type="PANTHER" id="PTHR48086">
    <property type="entry name" value="SODIUM/PROLINE SYMPORTER-RELATED"/>
    <property type="match status" value="1"/>
</dbReference>
<evidence type="ECO:0000256" key="2">
    <source>
        <dbReference type="ARBA" id="ARBA00006434"/>
    </source>
</evidence>
<dbReference type="PANTHER" id="PTHR48086:SF7">
    <property type="entry name" value="SODIUM-SOLUTE SYMPORTER-RELATED"/>
    <property type="match status" value="1"/>
</dbReference>
<gene>
    <name evidence="9" type="ORF">QT711_14535</name>
</gene>
<evidence type="ECO:0000256" key="3">
    <source>
        <dbReference type="ARBA" id="ARBA00022448"/>
    </source>
</evidence>
<feature type="transmembrane region" description="Helical" evidence="8">
    <location>
        <begin position="119"/>
        <end position="140"/>
    </location>
</feature>
<reference evidence="9 10" key="1">
    <citation type="submission" date="2023-06" db="EMBL/GenBank/DDBJ databases">
        <title>Sporosarcina sp. nov., isolated from Korean traditional fermented seafood 'Jeotgal'.</title>
        <authorList>
            <person name="Yang A.I."/>
            <person name="Shin N.-R."/>
        </authorList>
    </citation>
    <scope>NUCLEOTIDE SEQUENCE [LARGE SCALE GENOMIC DNA]</scope>
    <source>
        <strain evidence="9 10">KCTC13119</strain>
    </source>
</reference>
<feature type="transmembrane region" description="Helical" evidence="8">
    <location>
        <begin position="6"/>
        <end position="27"/>
    </location>
</feature>
<evidence type="ECO:0000256" key="6">
    <source>
        <dbReference type="ARBA" id="ARBA00023136"/>
    </source>
</evidence>
<proteinExistence type="inferred from homology"/>
<dbReference type="PROSITE" id="PS50283">
    <property type="entry name" value="NA_SOLUT_SYMP_3"/>
    <property type="match status" value="1"/>
</dbReference>
<dbReference type="RefSeq" id="WP_317945441.1">
    <property type="nucleotide sequence ID" value="NZ_JAUBDI010000016.1"/>
</dbReference>
<feature type="transmembrane region" description="Helical" evidence="8">
    <location>
        <begin position="411"/>
        <end position="429"/>
    </location>
</feature>
<comment type="similarity">
    <text evidence="2 7">Belongs to the sodium:solute symporter (SSF) (TC 2.A.21) family.</text>
</comment>
<dbReference type="InterPro" id="IPR050277">
    <property type="entry name" value="Sodium:Solute_Symporter"/>
</dbReference>
<feature type="transmembrane region" description="Helical" evidence="8">
    <location>
        <begin position="264"/>
        <end position="289"/>
    </location>
</feature>
<protein>
    <submittedName>
        <fullName evidence="9">Sodium:solute symporter family protein</fullName>
    </submittedName>
</protein>
<evidence type="ECO:0000313" key="10">
    <source>
        <dbReference type="Proteomes" id="UP001282284"/>
    </source>
</evidence>
<feature type="transmembrane region" description="Helical" evidence="8">
    <location>
        <begin position="435"/>
        <end position="455"/>
    </location>
</feature>
<dbReference type="Proteomes" id="UP001282284">
    <property type="component" value="Unassembled WGS sequence"/>
</dbReference>
<dbReference type="InterPro" id="IPR038377">
    <property type="entry name" value="Na/Glc_symporter_sf"/>
</dbReference>
<name>A0ABU4GFN5_9BACL</name>
<evidence type="ECO:0000256" key="7">
    <source>
        <dbReference type="RuleBase" id="RU362091"/>
    </source>
</evidence>
<evidence type="ECO:0000256" key="5">
    <source>
        <dbReference type="ARBA" id="ARBA00022989"/>
    </source>
</evidence>
<feature type="transmembrane region" description="Helical" evidence="8">
    <location>
        <begin position="227"/>
        <end position="243"/>
    </location>
</feature>
<feature type="transmembrane region" description="Helical" evidence="8">
    <location>
        <begin position="382"/>
        <end position="404"/>
    </location>
</feature>
<dbReference type="CDD" id="cd10322">
    <property type="entry name" value="SLC5sbd"/>
    <property type="match status" value="1"/>
</dbReference>
<comment type="subcellular location">
    <subcellularLocation>
        <location evidence="1">Membrane</location>
        <topology evidence="1">Multi-pass membrane protein</topology>
    </subcellularLocation>
</comment>
<keyword evidence="3" id="KW-0813">Transport</keyword>
<evidence type="ECO:0000256" key="4">
    <source>
        <dbReference type="ARBA" id="ARBA00022692"/>
    </source>
</evidence>
<keyword evidence="6 8" id="KW-0472">Membrane</keyword>
<dbReference type="Pfam" id="PF00474">
    <property type="entry name" value="SSF"/>
    <property type="match status" value="1"/>
</dbReference>
<evidence type="ECO:0000256" key="1">
    <source>
        <dbReference type="ARBA" id="ARBA00004141"/>
    </source>
</evidence>
<feature type="transmembrane region" description="Helical" evidence="8">
    <location>
        <begin position="39"/>
        <end position="59"/>
    </location>
</feature>
<dbReference type="InterPro" id="IPR001734">
    <property type="entry name" value="Na/solute_symporter"/>
</dbReference>
<organism evidence="9 10">
    <name type="scientific">Sporosarcina saromensis</name>
    <dbReference type="NCBI Taxonomy" id="359365"/>
    <lineage>
        <taxon>Bacteria</taxon>
        <taxon>Bacillati</taxon>
        <taxon>Bacillota</taxon>
        <taxon>Bacilli</taxon>
        <taxon>Bacillales</taxon>
        <taxon>Caryophanaceae</taxon>
        <taxon>Sporosarcina</taxon>
    </lineage>
</organism>
<feature type="transmembrane region" description="Helical" evidence="8">
    <location>
        <begin position="356"/>
        <end position="376"/>
    </location>
</feature>
<accession>A0ABU4GFN5</accession>
<sequence length="465" mass="49393">MEMEFNPNLLWYVIGYGVFMIVLGIMYSKKVSTSDDFILAGKSLGPVVLMGTLLATWVGSGTVTGGPNSLAYSYGLWPAVGYVLPSLIGIFVLFLMSSKIRNYGKYTISEILEVKYGKFASMAAAIIIILAYVGIVSYQFKGVGFILHVSTGVSVETGTLIGAVIIIFLATIGGLMSVAPTDAFSAFLVLIGLIVAVPIVISVGGGWDEIIATVPSENLDLLGSLTPLQFLGFYIPVLFLLLGDQNMYQRIAASKSDSTTKVGTAGWIIGMLISTPLVAVIAFSARAIFPEIDPGMALIATTLVIPTFVGGLLISAVTAFIVTTGNSYLLSASTNITYDIYGKYINKNANDKQKLIFTKVLIPVLGIIAYVLTTFFPSVLSIQMYSYTVYGAGITPALLAVLIWPSVTKQAGIASMLVGIATTLGWELAGNPFSINSAIISIPIAIIVLIIVTLATKQKQYNVSI</sequence>
<comment type="caution">
    <text evidence="9">The sequence shown here is derived from an EMBL/GenBank/DDBJ whole genome shotgun (WGS) entry which is preliminary data.</text>
</comment>
<feature type="transmembrane region" description="Helical" evidence="8">
    <location>
        <begin position="160"/>
        <end position="179"/>
    </location>
</feature>
<evidence type="ECO:0000313" key="9">
    <source>
        <dbReference type="EMBL" id="MDW0114412.1"/>
    </source>
</evidence>
<feature type="transmembrane region" description="Helical" evidence="8">
    <location>
        <begin position="186"/>
        <end position="207"/>
    </location>
</feature>